<comment type="similarity">
    <text evidence="1 6">Belongs to the peptidase S8 family.</text>
</comment>
<evidence type="ECO:0000259" key="10">
    <source>
        <dbReference type="Pfam" id="PF17766"/>
    </source>
</evidence>
<dbReference type="Pfam" id="PF00082">
    <property type="entry name" value="Peptidase_S8"/>
    <property type="match status" value="1"/>
</dbReference>
<evidence type="ECO:0000259" key="8">
    <source>
        <dbReference type="Pfam" id="PF00082"/>
    </source>
</evidence>
<keyword evidence="3" id="KW-0732">Signal</keyword>
<evidence type="ECO:0000256" key="1">
    <source>
        <dbReference type="ARBA" id="ARBA00011073"/>
    </source>
</evidence>
<accession>A0ABR0WYM5</accession>
<evidence type="ECO:0000256" key="7">
    <source>
        <dbReference type="SAM" id="Phobius"/>
    </source>
</evidence>
<dbReference type="InterPro" id="IPR036852">
    <property type="entry name" value="Peptidase_S8/S53_dom_sf"/>
</dbReference>
<dbReference type="Gene3D" id="3.30.70.80">
    <property type="entry name" value="Peptidase S8 propeptide/proteinase inhibitor I9"/>
    <property type="match status" value="1"/>
</dbReference>
<evidence type="ECO:0000256" key="3">
    <source>
        <dbReference type="ARBA" id="ARBA00022729"/>
    </source>
</evidence>
<protein>
    <submittedName>
        <fullName evidence="11">Uncharacterized protein</fullName>
    </submittedName>
</protein>
<feature type="domain" description="Peptidase S8/S53" evidence="8">
    <location>
        <begin position="255"/>
        <end position="708"/>
    </location>
</feature>
<evidence type="ECO:0000259" key="9">
    <source>
        <dbReference type="Pfam" id="PF05922"/>
    </source>
</evidence>
<keyword evidence="7" id="KW-1133">Transmembrane helix</keyword>
<reference evidence="11 12" key="1">
    <citation type="journal article" date="2021" name="Comput. Struct. Biotechnol. J.">
        <title>De novo genome assembly of the potent medicinal plant Rehmannia glutinosa using nanopore technology.</title>
        <authorList>
            <person name="Ma L."/>
            <person name="Dong C."/>
            <person name="Song C."/>
            <person name="Wang X."/>
            <person name="Zheng X."/>
            <person name="Niu Y."/>
            <person name="Chen S."/>
            <person name="Feng W."/>
        </authorList>
    </citation>
    <scope>NUCLEOTIDE SEQUENCE [LARGE SCALE GENOMIC DNA]</scope>
    <source>
        <strain evidence="11">DH-2019</strain>
    </source>
</reference>
<dbReference type="InterPro" id="IPR041469">
    <property type="entry name" value="Subtilisin-like_FN3"/>
</dbReference>
<dbReference type="Proteomes" id="UP001318860">
    <property type="component" value="Unassembled WGS sequence"/>
</dbReference>
<evidence type="ECO:0000313" key="11">
    <source>
        <dbReference type="EMBL" id="KAK6152315.1"/>
    </source>
</evidence>
<dbReference type="PROSITE" id="PS00138">
    <property type="entry name" value="SUBTILASE_SER"/>
    <property type="match status" value="1"/>
</dbReference>
<dbReference type="Pfam" id="PF05922">
    <property type="entry name" value="Inhibitor_I9"/>
    <property type="match status" value="1"/>
</dbReference>
<name>A0ABR0WYM5_REHGL</name>
<evidence type="ECO:0000313" key="12">
    <source>
        <dbReference type="Proteomes" id="UP001318860"/>
    </source>
</evidence>
<dbReference type="PANTHER" id="PTHR10795">
    <property type="entry name" value="PROPROTEIN CONVERTASE SUBTILISIN/KEXIN"/>
    <property type="match status" value="1"/>
</dbReference>
<evidence type="ECO:0000256" key="2">
    <source>
        <dbReference type="ARBA" id="ARBA00022670"/>
    </source>
</evidence>
<evidence type="ECO:0000256" key="5">
    <source>
        <dbReference type="ARBA" id="ARBA00022825"/>
    </source>
</evidence>
<dbReference type="CDD" id="cd02120">
    <property type="entry name" value="PA_subtilisin_like"/>
    <property type="match status" value="1"/>
</dbReference>
<keyword evidence="12" id="KW-1185">Reference proteome</keyword>
<keyword evidence="4" id="KW-0378">Hydrolase</keyword>
<evidence type="ECO:0000256" key="4">
    <source>
        <dbReference type="ARBA" id="ARBA00022801"/>
    </source>
</evidence>
<sequence>MRKAISRQEPTRALSAENVVVLFLAMIIVLSFCRRFSAVHGGLTTAEVEDYPCDDVYIVGEGETLKSIMEKCEDPFIVENNPFIDGPDDEVFPGLVIKATVPFTIIQVISLYNSKPPKTASYIGTRTHYHHSQGGLLCLDFTRPSNGSKDNERQTYIVYMGELKQNTVSMMDVHNSLLSATIGDETIARKSKIHSYGRSFNGFAARLLPREAELLAQKEGVVSVFPNKVQKLLTTRSWDFLGLPENAKRNHQIESDTIVAVLDSGTTGICFYNTNFYRNLCLFFFYIPFMAQEYGSNPPVSVILDLDLPLRNGRANATRAKVIGARFFNFGGIAYDDETTPLDTEGHGTHTASTAAGVPVEGASVYGIAEGTARGGVPSARIASYKVCWGGGCQDVDLLAAFDAAIADGVDVISVSIGGPLRNFTQDSIAIGSFHAAKKGILTVCAAGNEGPAEGTIENVAPWILTVAASTIDRKLETSVKLGNGENISGVAVNTFALNKSFYPLINGVLARNENVSGDYVGNFSACESDTLSGSKVKGKIVYCQGGSGVSVIPLLGGTGTIMSDDTYLDDAFPTIGPGTFVSYDDGQKIDKYINTTKSPLAVIYKTRGVNMTAPSVAPFSSRGPQEISPNILKPDIAAPGVDILAAFTKFTTMTRMDGDDRVVKYNVLSGTSMATPHAAGAAAFVKTFHPRWSPAAIKSALMTTSTPMKIKPLEAELASGSGQIDPVKALHPGLIYDIDTISYISLLCRLGYTSKDIALLTGNNKYNCSKIPQAKGTDGINYPSIYFQVKNRESAISAVYYRTVTNVGVGKSEYKAEVESPKGLSIEVNPNVLTFERPYEKKSFTVTLEGKLPQNETYMSGSLVWSDSKHNSVRSPVLYLKYSLLCNEHSSSYSNTTSKKAGMLSLASSCKTIPYCDLILQNPALAAFDFHRQEQTQRSQLTCAGYDIPGTPSEPSLPQLTEIGSDHPLDPPELRSPHTQFVYPPFNRALYAGSVPF</sequence>
<feature type="domain" description="Subtilisin-like protease fibronectin type-III" evidence="10">
    <location>
        <begin position="781"/>
        <end position="878"/>
    </location>
</feature>
<keyword evidence="2" id="KW-0645">Protease</keyword>
<dbReference type="InterPro" id="IPR015500">
    <property type="entry name" value="Peptidase_S8_subtilisin-rel"/>
</dbReference>
<dbReference type="Gene3D" id="3.40.50.200">
    <property type="entry name" value="Peptidase S8/S53 domain"/>
    <property type="match status" value="1"/>
</dbReference>
<feature type="transmembrane region" description="Helical" evidence="7">
    <location>
        <begin position="12"/>
        <end position="32"/>
    </location>
</feature>
<proteinExistence type="inferred from homology"/>
<dbReference type="CDD" id="cd04852">
    <property type="entry name" value="Peptidases_S8_3"/>
    <property type="match status" value="1"/>
</dbReference>
<comment type="caution">
    <text evidence="6">Lacks conserved residue(s) required for the propagation of feature annotation.</text>
</comment>
<keyword evidence="5" id="KW-0720">Serine protease</keyword>
<organism evidence="11 12">
    <name type="scientific">Rehmannia glutinosa</name>
    <name type="common">Chinese foxglove</name>
    <dbReference type="NCBI Taxonomy" id="99300"/>
    <lineage>
        <taxon>Eukaryota</taxon>
        <taxon>Viridiplantae</taxon>
        <taxon>Streptophyta</taxon>
        <taxon>Embryophyta</taxon>
        <taxon>Tracheophyta</taxon>
        <taxon>Spermatophyta</taxon>
        <taxon>Magnoliopsida</taxon>
        <taxon>eudicotyledons</taxon>
        <taxon>Gunneridae</taxon>
        <taxon>Pentapetalae</taxon>
        <taxon>asterids</taxon>
        <taxon>lamiids</taxon>
        <taxon>Lamiales</taxon>
        <taxon>Orobanchaceae</taxon>
        <taxon>Rehmannieae</taxon>
        <taxon>Rehmannia</taxon>
    </lineage>
</organism>
<dbReference type="PRINTS" id="PR00723">
    <property type="entry name" value="SUBTILISIN"/>
</dbReference>
<dbReference type="Pfam" id="PF17766">
    <property type="entry name" value="fn3_6"/>
    <property type="match status" value="1"/>
</dbReference>
<dbReference type="InterPro" id="IPR034197">
    <property type="entry name" value="Peptidases_S8_3"/>
</dbReference>
<dbReference type="SUPFAM" id="SSF52743">
    <property type="entry name" value="Subtilisin-like"/>
    <property type="match status" value="1"/>
</dbReference>
<dbReference type="InterPro" id="IPR045051">
    <property type="entry name" value="SBT"/>
</dbReference>
<dbReference type="InterPro" id="IPR010259">
    <property type="entry name" value="S8pro/Inhibitor_I9"/>
</dbReference>
<dbReference type="InterPro" id="IPR023828">
    <property type="entry name" value="Peptidase_S8_Ser-AS"/>
</dbReference>
<dbReference type="Gene3D" id="3.50.30.30">
    <property type="match status" value="1"/>
</dbReference>
<dbReference type="Gene3D" id="2.60.40.2310">
    <property type="match status" value="1"/>
</dbReference>
<dbReference type="PROSITE" id="PS51892">
    <property type="entry name" value="SUBTILASE"/>
    <property type="match status" value="1"/>
</dbReference>
<dbReference type="InterPro" id="IPR000209">
    <property type="entry name" value="Peptidase_S8/S53_dom"/>
</dbReference>
<dbReference type="EMBL" id="JABTTQ020000007">
    <property type="protein sequence ID" value="KAK6152315.1"/>
    <property type="molecule type" value="Genomic_DNA"/>
</dbReference>
<comment type="caution">
    <text evidence="11">The sequence shown here is derived from an EMBL/GenBank/DDBJ whole genome shotgun (WGS) entry which is preliminary data.</text>
</comment>
<gene>
    <name evidence="11" type="ORF">DH2020_014950</name>
</gene>
<feature type="domain" description="Inhibitor I9" evidence="9">
    <location>
        <begin position="155"/>
        <end position="232"/>
    </location>
</feature>
<evidence type="ECO:0000256" key="6">
    <source>
        <dbReference type="PROSITE-ProRule" id="PRU01240"/>
    </source>
</evidence>
<dbReference type="InterPro" id="IPR037045">
    <property type="entry name" value="S8pro/Inhibitor_I9_sf"/>
</dbReference>
<keyword evidence="7" id="KW-0472">Membrane</keyword>
<keyword evidence="7" id="KW-0812">Transmembrane</keyword>